<sequence length="204" mass="22845">MNSVLTSSTKFETTKAQTDKDFLKNVLSYPRIRFYEQFNGTSSFVDYNLLKEKTQMGCLDLELVDPWLPLHLKDISVDTFGTCVRLFEAPSCIGWSLAVYPGSSGTKKDFVPSKQIVVNSLGPCLLAEFQRAKVIKNYDGTRWILKDTTPTVFIPDELRFSGYEKIVSFSSVLRRAEGGLKSNISSKPVLSSKTAIIRKVLQPG</sequence>
<protein>
    <submittedName>
        <fullName evidence="1">Uncharacterized protein</fullName>
    </submittedName>
</protein>
<organism evidence="1 2">
    <name type="scientific">Allacma fusca</name>
    <dbReference type="NCBI Taxonomy" id="39272"/>
    <lineage>
        <taxon>Eukaryota</taxon>
        <taxon>Metazoa</taxon>
        <taxon>Ecdysozoa</taxon>
        <taxon>Arthropoda</taxon>
        <taxon>Hexapoda</taxon>
        <taxon>Collembola</taxon>
        <taxon>Symphypleona</taxon>
        <taxon>Sminthuridae</taxon>
        <taxon>Allacma</taxon>
    </lineage>
</organism>
<gene>
    <name evidence="1" type="ORF">AFUS01_LOCUS14549</name>
</gene>
<evidence type="ECO:0000313" key="2">
    <source>
        <dbReference type="Proteomes" id="UP000708208"/>
    </source>
</evidence>
<dbReference type="AlphaFoldDB" id="A0A8J2NZX4"/>
<name>A0A8J2NZX4_9HEXA</name>
<proteinExistence type="predicted"/>
<dbReference type="Proteomes" id="UP000708208">
    <property type="component" value="Unassembled WGS sequence"/>
</dbReference>
<accession>A0A8J2NZX4</accession>
<comment type="caution">
    <text evidence="1">The sequence shown here is derived from an EMBL/GenBank/DDBJ whole genome shotgun (WGS) entry which is preliminary data.</text>
</comment>
<evidence type="ECO:0000313" key="1">
    <source>
        <dbReference type="EMBL" id="CAG7725598.1"/>
    </source>
</evidence>
<dbReference type="EMBL" id="CAJVCH010124207">
    <property type="protein sequence ID" value="CAG7725598.1"/>
    <property type="molecule type" value="Genomic_DNA"/>
</dbReference>
<keyword evidence="2" id="KW-1185">Reference proteome</keyword>
<reference evidence="1" key="1">
    <citation type="submission" date="2021-06" db="EMBL/GenBank/DDBJ databases">
        <authorList>
            <person name="Hodson N. C."/>
            <person name="Mongue J. A."/>
            <person name="Jaron S. K."/>
        </authorList>
    </citation>
    <scope>NUCLEOTIDE SEQUENCE</scope>
</reference>